<reference evidence="1 2" key="1">
    <citation type="submission" date="2019-01" db="EMBL/GenBank/DDBJ databases">
        <authorList>
            <person name="Chen W.-M."/>
        </authorList>
    </citation>
    <scope>NUCLEOTIDE SEQUENCE [LARGE SCALE GENOMIC DNA]</scope>
    <source>
        <strain evidence="1 2">YBJ-36</strain>
    </source>
</reference>
<proteinExistence type="predicted"/>
<evidence type="ECO:0000313" key="1">
    <source>
        <dbReference type="EMBL" id="RVU00001.1"/>
    </source>
</evidence>
<evidence type="ECO:0000313" key="2">
    <source>
        <dbReference type="Proteomes" id="UP000282759"/>
    </source>
</evidence>
<dbReference type="RefSeq" id="WP_127705824.1">
    <property type="nucleotide sequence ID" value="NZ_SACK01000006.1"/>
</dbReference>
<sequence length="85" mass="9932">MMITLEEIYEEDPTQRIIDEGAGYGAEEMLKAGVPIYYRDEAYPETMNGNLFIKEYPNGAKFLIRKELTDDLRLLEEQLKLLNEQ</sequence>
<dbReference type="Proteomes" id="UP000282759">
    <property type="component" value="Unassembled WGS sequence"/>
</dbReference>
<dbReference type="EMBL" id="SACK01000006">
    <property type="protein sequence ID" value="RVU00001.1"/>
    <property type="molecule type" value="Genomic_DNA"/>
</dbReference>
<name>A0A3S2V0P0_9SPHI</name>
<comment type="caution">
    <text evidence="1">The sequence shown here is derived from an EMBL/GenBank/DDBJ whole genome shotgun (WGS) entry which is preliminary data.</text>
</comment>
<dbReference type="AlphaFoldDB" id="A0A3S2V0P0"/>
<dbReference type="OrthoDB" id="797533at2"/>
<keyword evidence="2" id="KW-1185">Reference proteome</keyword>
<gene>
    <name evidence="1" type="ORF">EOD41_13625</name>
</gene>
<accession>A0A3S2V0P0</accession>
<protein>
    <submittedName>
        <fullName evidence="1">Uncharacterized protein</fullName>
    </submittedName>
</protein>
<organism evidence="1 2">
    <name type="scientific">Mucilaginibacter limnophilus</name>
    <dbReference type="NCBI Taxonomy" id="1932778"/>
    <lineage>
        <taxon>Bacteria</taxon>
        <taxon>Pseudomonadati</taxon>
        <taxon>Bacteroidota</taxon>
        <taxon>Sphingobacteriia</taxon>
        <taxon>Sphingobacteriales</taxon>
        <taxon>Sphingobacteriaceae</taxon>
        <taxon>Mucilaginibacter</taxon>
    </lineage>
</organism>